<dbReference type="GO" id="GO:0051536">
    <property type="term" value="F:iron-sulfur cluster binding"/>
    <property type="evidence" value="ECO:0007669"/>
    <property type="project" value="UniProtKB-KW"/>
</dbReference>
<keyword evidence="1 9" id="KW-0540">Nuclease</keyword>
<keyword evidence="12" id="KW-1185">Reference proteome</keyword>
<comment type="caution">
    <text evidence="11">The sequence shown here is derived from an EMBL/GenBank/DDBJ whole genome shotgun (WGS) entry which is preliminary data.</text>
</comment>
<reference evidence="11 12" key="1">
    <citation type="submission" date="2018-03" db="EMBL/GenBank/DDBJ databases">
        <title>Genome sequence of Moorella humiferrea DSM 23265.</title>
        <authorList>
            <person name="Poehlein A."/>
            <person name="Daniel R."/>
        </authorList>
    </citation>
    <scope>NUCLEOTIDE SEQUENCE [LARGE SCALE GENOMIC DNA]</scope>
    <source>
        <strain evidence="11 12">DSM 23265</strain>
    </source>
</reference>
<dbReference type="NCBIfam" id="TIGR00372">
    <property type="entry name" value="cas4"/>
    <property type="match status" value="1"/>
</dbReference>
<keyword evidence="6 9" id="KW-0411">Iron-sulfur</keyword>
<evidence type="ECO:0000256" key="3">
    <source>
        <dbReference type="ARBA" id="ARBA00022801"/>
    </source>
</evidence>
<dbReference type="EMBL" id="PVXM01000006">
    <property type="protein sequence ID" value="PRR75060.1"/>
    <property type="molecule type" value="Genomic_DNA"/>
</dbReference>
<evidence type="ECO:0000256" key="6">
    <source>
        <dbReference type="ARBA" id="ARBA00023014"/>
    </source>
</evidence>
<keyword evidence="4 9" id="KW-0269">Exonuclease</keyword>
<dbReference type="PANTHER" id="PTHR37168">
    <property type="entry name" value="CRISPR-ASSOCIATED EXONUCLEASE CAS4"/>
    <property type="match status" value="1"/>
</dbReference>
<evidence type="ECO:0000256" key="7">
    <source>
        <dbReference type="ARBA" id="ARBA00023118"/>
    </source>
</evidence>
<evidence type="ECO:0000256" key="4">
    <source>
        <dbReference type="ARBA" id="ARBA00022839"/>
    </source>
</evidence>
<keyword evidence="3 9" id="KW-0378">Hydrolase</keyword>
<accession>A0A2T0AWF3</accession>
<comment type="function">
    <text evidence="9">CRISPR (clustered regularly interspaced short palindromic repeat) is an adaptive immune system that provides protection against mobile genetic elements (viruses, transposable elements and conjugative plasmids). CRISPR clusters contain sequences complementary to antecedent mobile elements and target invading nucleic acids. CRISPR clusters are transcribed and processed into CRISPR RNA (crRNA).</text>
</comment>
<dbReference type="Proteomes" id="UP000238415">
    <property type="component" value="Unassembled WGS sequence"/>
</dbReference>
<evidence type="ECO:0000256" key="8">
    <source>
        <dbReference type="ARBA" id="ARBA00023211"/>
    </source>
</evidence>
<keyword evidence="5 9" id="KW-0408">Iron</keyword>
<evidence type="ECO:0000256" key="5">
    <source>
        <dbReference type="ARBA" id="ARBA00023004"/>
    </source>
</evidence>
<name>A0A2T0AWF3_9FIRM</name>
<sequence>MIEESLPPVNGTLIWYYTICPRQAWLMARQMTPDENDDNVVLGRFLHEKAYSRDRHEVQVGHIKIDLVRGPRGEVVIGEIKKSSHARESARLQLKYYLYILKKNYGLDLNGVLLFPLEKEKEEVTLDATGIEEVERAIEGVRAVVGLSLPPPPVKTKWCRPCAYAEYCWA</sequence>
<dbReference type="InterPro" id="IPR013343">
    <property type="entry name" value="CRISPR-assoc_prot_Cas4"/>
</dbReference>
<evidence type="ECO:0000313" key="11">
    <source>
        <dbReference type="EMBL" id="PRR75060.1"/>
    </source>
</evidence>
<feature type="domain" description="DUF83" evidence="10">
    <location>
        <begin position="10"/>
        <end position="170"/>
    </location>
</feature>
<dbReference type="Pfam" id="PF01930">
    <property type="entry name" value="Cas_Cas4"/>
    <property type="match status" value="1"/>
</dbReference>
<dbReference type="InterPro" id="IPR011604">
    <property type="entry name" value="PDDEXK-like_dom_sf"/>
</dbReference>
<proteinExistence type="inferred from homology"/>
<comment type="cofactor">
    <cofactor evidence="9">
        <name>Mg(2+)</name>
        <dbReference type="ChEBI" id="CHEBI:18420"/>
    </cofactor>
    <cofactor evidence="9">
        <name>Mn(2+)</name>
        <dbReference type="ChEBI" id="CHEBI:29035"/>
    </cofactor>
    <text evidence="9">Mg(2+) or Mn(2+) required for ssDNA cleavage activity.</text>
</comment>
<organism evidence="11 12">
    <name type="scientific">Neomoorella humiferrea</name>
    <dbReference type="NCBI Taxonomy" id="676965"/>
    <lineage>
        <taxon>Bacteria</taxon>
        <taxon>Bacillati</taxon>
        <taxon>Bacillota</taxon>
        <taxon>Clostridia</taxon>
        <taxon>Neomoorellales</taxon>
        <taxon>Neomoorellaceae</taxon>
        <taxon>Neomoorella</taxon>
    </lineage>
</organism>
<evidence type="ECO:0000256" key="2">
    <source>
        <dbReference type="ARBA" id="ARBA00022723"/>
    </source>
</evidence>
<dbReference type="Gene3D" id="3.90.320.10">
    <property type="match status" value="1"/>
</dbReference>
<dbReference type="OrthoDB" id="9794720at2"/>
<evidence type="ECO:0000259" key="10">
    <source>
        <dbReference type="Pfam" id="PF01930"/>
    </source>
</evidence>
<dbReference type="GO" id="GO:0046872">
    <property type="term" value="F:metal ion binding"/>
    <property type="evidence" value="ECO:0007669"/>
    <property type="project" value="UniProtKB-KW"/>
</dbReference>
<evidence type="ECO:0000313" key="12">
    <source>
        <dbReference type="Proteomes" id="UP000238415"/>
    </source>
</evidence>
<keyword evidence="2 9" id="KW-0479">Metal-binding</keyword>
<evidence type="ECO:0000256" key="1">
    <source>
        <dbReference type="ARBA" id="ARBA00022722"/>
    </source>
</evidence>
<dbReference type="GO" id="GO:0051607">
    <property type="term" value="P:defense response to virus"/>
    <property type="evidence" value="ECO:0007669"/>
    <property type="project" value="UniProtKB-KW"/>
</dbReference>
<comment type="similarity">
    <text evidence="9">Belongs to the CRISPR-associated exonuclease Cas4 family.</text>
</comment>
<keyword evidence="7 9" id="KW-0051">Antiviral defense</keyword>
<dbReference type="InterPro" id="IPR022765">
    <property type="entry name" value="Dna2/Cas4_DUF83"/>
</dbReference>
<protein>
    <recommendedName>
        <fullName evidence="9">CRISPR-associated exonuclease Cas4</fullName>
        <ecNumber evidence="9">3.1.12.1</ecNumber>
    </recommendedName>
</protein>
<dbReference type="EC" id="3.1.12.1" evidence="9"/>
<dbReference type="PANTHER" id="PTHR37168:SF2">
    <property type="entry name" value="CRISPR-ASSOCIATED EXONUCLEASE CAS4"/>
    <property type="match status" value="1"/>
</dbReference>
<gene>
    <name evidence="11" type="ORF">MOHU_05670</name>
</gene>
<dbReference type="AlphaFoldDB" id="A0A2T0AWF3"/>
<dbReference type="RefSeq" id="WP_106004575.1">
    <property type="nucleotide sequence ID" value="NZ_CP136419.1"/>
</dbReference>
<dbReference type="GO" id="GO:0004527">
    <property type="term" value="F:exonuclease activity"/>
    <property type="evidence" value="ECO:0007669"/>
    <property type="project" value="UniProtKB-KW"/>
</dbReference>
<comment type="cofactor">
    <cofactor evidence="9">
        <name>iron-sulfur cluster</name>
        <dbReference type="ChEBI" id="CHEBI:30408"/>
    </cofactor>
</comment>
<keyword evidence="8 9" id="KW-0464">Manganese</keyword>
<evidence type="ECO:0000256" key="9">
    <source>
        <dbReference type="RuleBase" id="RU365022"/>
    </source>
</evidence>